<organism evidence="3 4">
    <name type="scientific">Chromobacterium phragmitis</name>
    <dbReference type="NCBI Taxonomy" id="2202141"/>
    <lineage>
        <taxon>Bacteria</taxon>
        <taxon>Pseudomonadati</taxon>
        <taxon>Pseudomonadota</taxon>
        <taxon>Betaproteobacteria</taxon>
        <taxon>Neisseriales</taxon>
        <taxon>Chromobacteriaceae</taxon>
        <taxon>Chromobacterium</taxon>
    </lineage>
</organism>
<feature type="signal peptide" evidence="1">
    <location>
        <begin position="1"/>
        <end position="29"/>
    </location>
</feature>
<dbReference type="KEGG" id="chrb:DK843_02740"/>
<protein>
    <recommendedName>
        <fullName evidence="2">Solute-binding protein family 3/N-terminal domain-containing protein</fullName>
    </recommendedName>
</protein>
<keyword evidence="1" id="KW-0732">Signal</keyword>
<dbReference type="Gene3D" id="3.40.190.10">
    <property type="entry name" value="Periplasmic binding protein-like II"/>
    <property type="match status" value="2"/>
</dbReference>
<dbReference type="EMBL" id="CP029554">
    <property type="protein sequence ID" value="AXE33324.1"/>
    <property type="molecule type" value="Genomic_DNA"/>
</dbReference>
<proteinExistence type="predicted"/>
<reference evidence="3 4" key="1">
    <citation type="submission" date="2018-05" db="EMBL/GenBank/DDBJ databases">
        <title>Genome sequencing, assembly and analysis of the novel insecticidal bacterium, Chromobacterium phragmitis.</title>
        <authorList>
            <person name="Sparks M.E."/>
            <person name="Blackburn M.B."/>
            <person name="Gundersen-Rindal D.E."/>
        </authorList>
    </citation>
    <scope>NUCLEOTIDE SEQUENCE [LARGE SCALE GENOMIC DNA]</scope>
    <source>
        <strain evidence="3">IIBBL 274-1</strain>
    </source>
</reference>
<evidence type="ECO:0000256" key="1">
    <source>
        <dbReference type="SAM" id="SignalP"/>
    </source>
</evidence>
<dbReference type="Proteomes" id="UP000252038">
    <property type="component" value="Chromosome"/>
</dbReference>
<dbReference type="InterPro" id="IPR001638">
    <property type="entry name" value="Solute-binding_3/MltF_N"/>
</dbReference>
<evidence type="ECO:0000259" key="2">
    <source>
        <dbReference type="Pfam" id="PF00497"/>
    </source>
</evidence>
<sequence length="265" mass="28742">MRRVPTLDTPALPLAAALAMAMAMAGAHGQPLRACASDADFPPYVFTASSGESGVAQDTGLAINVLQRALRRAGLEPAAVQRLPWKRCREMVAHGQLDIAIDVPTRELDPARFLATDAYATVHHLYFYSRRKHPDAAPLRSPDDLKRFRACGLFGSNLTALGAAPSRQDTGAKNVRSAIAKVAEDRCDVFIEFKEVIDNLSQRDAALRDAINQPGLARAELPGEAPAGLHFEFTPATKDGVALRQSFNATIRDLTRNGEMERMTP</sequence>
<evidence type="ECO:0000313" key="4">
    <source>
        <dbReference type="Proteomes" id="UP000252038"/>
    </source>
</evidence>
<dbReference type="SUPFAM" id="SSF53850">
    <property type="entry name" value="Periplasmic binding protein-like II"/>
    <property type="match status" value="1"/>
</dbReference>
<dbReference type="AlphaFoldDB" id="A0A344UDH6"/>
<feature type="chain" id="PRO_5017037865" description="Solute-binding protein family 3/N-terminal domain-containing protein" evidence="1">
    <location>
        <begin position="30"/>
        <end position="265"/>
    </location>
</feature>
<dbReference type="Pfam" id="PF00497">
    <property type="entry name" value="SBP_bac_3"/>
    <property type="match status" value="1"/>
</dbReference>
<accession>A0A344UDH6</accession>
<dbReference type="RefSeq" id="WP_114072474.1">
    <property type="nucleotide sequence ID" value="NZ_CP029554.1"/>
</dbReference>
<feature type="domain" description="Solute-binding protein family 3/N-terminal" evidence="2">
    <location>
        <begin position="35"/>
        <end position="263"/>
    </location>
</feature>
<gene>
    <name evidence="3" type="ORF">DK843_02740</name>
</gene>
<name>A0A344UDH6_9NEIS</name>
<evidence type="ECO:0000313" key="3">
    <source>
        <dbReference type="EMBL" id="AXE33324.1"/>
    </source>
</evidence>